<keyword evidence="2 5" id="KW-0808">Transferase</keyword>
<comment type="caution">
    <text evidence="7">The sequence shown here is derived from an EMBL/GenBank/DDBJ whole genome shotgun (WGS) entry which is preliminary data.</text>
</comment>
<dbReference type="PROSITE" id="PS50991">
    <property type="entry name" value="PYR_CT"/>
    <property type="match status" value="1"/>
</dbReference>
<reference evidence="7 8" key="1">
    <citation type="submission" date="2018-10" db="EMBL/GenBank/DDBJ databases">
        <title>Genomic Encyclopedia of Archaeal and Bacterial Type Strains, Phase II (KMG-II): from individual species to whole genera.</title>
        <authorList>
            <person name="Goeker M."/>
        </authorList>
    </citation>
    <scope>NUCLEOTIDE SEQUENCE [LARGE SCALE GENOMIC DNA]</scope>
    <source>
        <strain evidence="7 8">DSM 25230</strain>
    </source>
</reference>
<dbReference type="PROSITE" id="PS00815">
    <property type="entry name" value="AIPM_HOMOCIT_SYNTH_1"/>
    <property type="match status" value="1"/>
</dbReference>
<comment type="similarity">
    <text evidence="5">Belongs to the alpha-IPM synthase/homocitrate synthase family.</text>
</comment>
<sequence length="303" mass="33271">MNNRHIIIEEQGLRDGFQTLSKTIPTQKKLDYINQLVNAGVKRIQVASFVHPRLVPQMADAEELCKQLVKKSDVIYSGLVLNVKGVERGIAARLNHLSCSISASDTHSQKNARLTLSEAKKAFRNMVNLSKQNNITVRGGIQCAFGCRYEGSIDENHVLDMVDHHLDTGIDELALADSTGMGNPKQLGNLMQKVVEKAGNIPVVLHLHNTENKGYANLYAAIEAGVQIFDTAFGGLGGCPFIKNATGNIATEDSVHMIHQMGYKTGIDINKIAEISRELETTIGNKLPGQLYQLLNNKDIKMN</sequence>
<dbReference type="Proteomes" id="UP000269412">
    <property type="component" value="Unassembled WGS sequence"/>
</dbReference>
<dbReference type="GO" id="GO:0046912">
    <property type="term" value="F:acyltransferase activity, acyl groups converted into alkyl on transfer"/>
    <property type="evidence" value="ECO:0007669"/>
    <property type="project" value="InterPro"/>
</dbReference>
<dbReference type="InterPro" id="IPR000891">
    <property type="entry name" value="PYR_CT"/>
</dbReference>
<evidence type="ECO:0000313" key="8">
    <source>
        <dbReference type="Proteomes" id="UP000269412"/>
    </source>
</evidence>
<evidence type="ECO:0000256" key="1">
    <source>
        <dbReference type="ARBA" id="ARBA00009405"/>
    </source>
</evidence>
<proteinExistence type="inferred from homology"/>
<dbReference type="CDD" id="cd07938">
    <property type="entry name" value="DRE_TIM_HMGL"/>
    <property type="match status" value="1"/>
</dbReference>
<dbReference type="GO" id="GO:0046951">
    <property type="term" value="P:ketone body biosynthetic process"/>
    <property type="evidence" value="ECO:0007669"/>
    <property type="project" value="TreeGrafter"/>
</dbReference>
<dbReference type="GO" id="GO:0006552">
    <property type="term" value="P:L-leucine catabolic process"/>
    <property type="evidence" value="ECO:0007669"/>
    <property type="project" value="TreeGrafter"/>
</dbReference>
<dbReference type="InterPro" id="IPR002034">
    <property type="entry name" value="AIPM/Hcit_synth_CS"/>
</dbReference>
<dbReference type="EMBL" id="RBIQ01000007">
    <property type="protein sequence ID" value="RKR15207.1"/>
    <property type="molecule type" value="Genomic_DNA"/>
</dbReference>
<accession>A0A495EGX1</accession>
<organism evidence="7 8">
    <name type="scientific">Maribacter vaceletii</name>
    <dbReference type="NCBI Taxonomy" id="1206816"/>
    <lineage>
        <taxon>Bacteria</taxon>
        <taxon>Pseudomonadati</taxon>
        <taxon>Bacteroidota</taxon>
        <taxon>Flavobacteriia</taxon>
        <taxon>Flavobacteriales</taxon>
        <taxon>Flavobacteriaceae</taxon>
        <taxon>Maribacter</taxon>
    </lineage>
</organism>
<dbReference type="InterPro" id="IPR043594">
    <property type="entry name" value="HMGL"/>
</dbReference>
<dbReference type="InterPro" id="IPR013785">
    <property type="entry name" value="Aldolase_TIM"/>
</dbReference>
<keyword evidence="3" id="KW-0479">Metal-binding</keyword>
<dbReference type="Gene3D" id="3.20.20.70">
    <property type="entry name" value="Aldolase class I"/>
    <property type="match status" value="1"/>
</dbReference>
<evidence type="ECO:0000313" key="7">
    <source>
        <dbReference type="EMBL" id="RKR15207.1"/>
    </source>
</evidence>
<keyword evidence="8" id="KW-1185">Reference proteome</keyword>
<dbReference type="GO" id="GO:0004419">
    <property type="term" value="F:hydroxymethylglutaryl-CoA lyase activity"/>
    <property type="evidence" value="ECO:0007669"/>
    <property type="project" value="TreeGrafter"/>
</dbReference>
<evidence type="ECO:0000256" key="5">
    <source>
        <dbReference type="RuleBase" id="RU003523"/>
    </source>
</evidence>
<dbReference type="SUPFAM" id="SSF51569">
    <property type="entry name" value="Aldolase"/>
    <property type="match status" value="1"/>
</dbReference>
<evidence type="ECO:0000256" key="4">
    <source>
        <dbReference type="ARBA" id="ARBA00023239"/>
    </source>
</evidence>
<evidence type="ECO:0000259" key="6">
    <source>
        <dbReference type="PROSITE" id="PS50991"/>
    </source>
</evidence>
<dbReference type="OrthoDB" id="9784013at2"/>
<name>A0A495EGX1_9FLAO</name>
<protein>
    <submittedName>
        <fullName evidence="7">Hydroxymethylglutaryl-CoA lyase</fullName>
    </submittedName>
</protein>
<dbReference type="PANTHER" id="PTHR42738">
    <property type="entry name" value="HYDROXYMETHYLGLUTARYL-COA LYASE"/>
    <property type="match status" value="1"/>
</dbReference>
<dbReference type="Pfam" id="PF00682">
    <property type="entry name" value="HMGL-like"/>
    <property type="match status" value="1"/>
</dbReference>
<comment type="similarity">
    <text evidence="1">Belongs to the HMG-CoA lyase family.</text>
</comment>
<dbReference type="RefSeq" id="WP_121065084.1">
    <property type="nucleotide sequence ID" value="NZ_RBIQ01000007.1"/>
</dbReference>
<dbReference type="AlphaFoldDB" id="A0A495EGX1"/>
<feature type="domain" description="Pyruvate carboxyltransferase" evidence="6">
    <location>
        <begin position="6"/>
        <end position="273"/>
    </location>
</feature>
<dbReference type="NCBIfam" id="NF004283">
    <property type="entry name" value="PRK05692.1"/>
    <property type="match status" value="1"/>
</dbReference>
<dbReference type="PANTHER" id="PTHR42738:SF7">
    <property type="entry name" value="HYDROXYMETHYLGLUTARYL-COA LYASE"/>
    <property type="match status" value="1"/>
</dbReference>
<dbReference type="GO" id="GO:0046872">
    <property type="term" value="F:metal ion binding"/>
    <property type="evidence" value="ECO:0007669"/>
    <property type="project" value="UniProtKB-KW"/>
</dbReference>
<keyword evidence="4 7" id="KW-0456">Lyase</keyword>
<gene>
    <name evidence="7" type="ORF">CLV91_1289</name>
</gene>
<evidence type="ECO:0000256" key="2">
    <source>
        <dbReference type="ARBA" id="ARBA00022679"/>
    </source>
</evidence>
<evidence type="ECO:0000256" key="3">
    <source>
        <dbReference type="ARBA" id="ARBA00022723"/>
    </source>
</evidence>